<comment type="caution">
    <text evidence="2">The sequence shown here is derived from an EMBL/GenBank/DDBJ whole genome shotgun (WGS) entry which is preliminary data.</text>
</comment>
<reference evidence="3 4" key="2">
    <citation type="submission" date="2024-07" db="EMBL/GenBank/DDBJ databases">
        <authorList>
            <person name="Akdeniz Z."/>
        </authorList>
    </citation>
    <scope>NUCLEOTIDE SEQUENCE [LARGE SCALE GENOMIC DNA]</scope>
</reference>
<dbReference type="EMBL" id="CAXDID020000458">
    <property type="protein sequence ID" value="CAL6093485.1"/>
    <property type="molecule type" value="Genomic_DNA"/>
</dbReference>
<dbReference type="Proteomes" id="UP001642409">
    <property type="component" value="Unassembled WGS sequence"/>
</dbReference>
<evidence type="ECO:0008006" key="5">
    <source>
        <dbReference type="Google" id="ProtNLM"/>
    </source>
</evidence>
<evidence type="ECO:0000313" key="4">
    <source>
        <dbReference type="Proteomes" id="UP001642409"/>
    </source>
</evidence>
<gene>
    <name evidence="2" type="ORF">HINF_LOCUS17840</name>
    <name evidence="3" type="ORF">HINF_LOCUS67013</name>
</gene>
<keyword evidence="1" id="KW-0812">Transmembrane</keyword>
<name>A0AA86P2W7_9EUKA</name>
<reference evidence="2" key="1">
    <citation type="submission" date="2023-06" db="EMBL/GenBank/DDBJ databases">
        <authorList>
            <person name="Kurt Z."/>
        </authorList>
    </citation>
    <scope>NUCLEOTIDE SEQUENCE</scope>
</reference>
<evidence type="ECO:0000256" key="1">
    <source>
        <dbReference type="SAM" id="Phobius"/>
    </source>
</evidence>
<evidence type="ECO:0000313" key="3">
    <source>
        <dbReference type="EMBL" id="CAL6093485.1"/>
    </source>
</evidence>
<sequence>MLSLTIVLLDPVQQTFKSCFSPRSFLRGNMLTNQLTLNMIPFDHIDEIQDYNQCRTALDKMNVLAYLYFDDVRFPLPGKPLVYFKYSFNTVQQITFNLTGPDYLSIMNKRSAVFELRYDTNYVIVNSSVATIEHTKYNGTGCFQNIFMNYTIYGDFDIVVEPHNCQVNLDTAYVYFDYYYNNQNIEITIPACTANCVNNQYNQSASLFTNTYIYKLKRTVGNAALVDEFYSRYIENRTLEIFLNIKSTINGIPTSIKQFILNKIAVDTLSCIANDPPTDVFWGTHLYTIANPDALFVQVRDTLVNELQCNLANAKTVKIDHYLIQKYTILRQHKTLTYSEFSKQIGIQFDQNDDYDNFRSNVLVSGETTSLIVLSFLDVNEVIIYEISTYDFAHLGCLTKQSLQIYKNSMCAQFKVDQRWECIAQVNQATNKNRINIFYTQNNQTNEIGTFDFQQKVNYSSDFDICFDCDSFSSEGSCSEKLQLLKDKVKLQKGVSVGFFYCNYFDNQKSNYIVAQYQNIWVPFAVSAGLLVLLGIVALTVIFMKERQ</sequence>
<proteinExistence type="predicted"/>
<dbReference type="AlphaFoldDB" id="A0AA86P2W7"/>
<organism evidence="2">
    <name type="scientific">Hexamita inflata</name>
    <dbReference type="NCBI Taxonomy" id="28002"/>
    <lineage>
        <taxon>Eukaryota</taxon>
        <taxon>Metamonada</taxon>
        <taxon>Diplomonadida</taxon>
        <taxon>Hexamitidae</taxon>
        <taxon>Hexamitinae</taxon>
        <taxon>Hexamita</taxon>
    </lineage>
</organism>
<keyword evidence="1" id="KW-1133">Transmembrane helix</keyword>
<keyword evidence="4" id="KW-1185">Reference proteome</keyword>
<dbReference type="EMBL" id="CATOUU010000452">
    <property type="protein sequence ID" value="CAI9930195.1"/>
    <property type="molecule type" value="Genomic_DNA"/>
</dbReference>
<evidence type="ECO:0000313" key="2">
    <source>
        <dbReference type="EMBL" id="CAI9930195.1"/>
    </source>
</evidence>
<protein>
    <recommendedName>
        <fullName evidence="5">Transmembrane protein</fullName>
    </recommendedName>
</protein>
<accession>A0AA86P2W7</accession>
<keyword evidence="1" id="KW-0472">Membrane</keyword>
<feature type="transmembrane region" description="Helical" evidence="1">
    <location>
        <begin position="520"/>
        <end position="544"/>
    </location>
</feature>